<organism evidence="3 4">
    <name type="scientific">Conidiobolus coronatus (strain ATCC 28846 / CBS 209.66 / NRRL 28638)</name>
    <name type="common">Delacroixia coronata</name>
    <dbReference type="NCBI Taxonomy" id="796925"/>
    <lineage>
        <taxon>Eukaryota</taxon>
        <taxon>Fungi</taxon>
        <taxon>Fungi incertae sedis</taxon>
        <taxon>Zoopagomycota</taxon>
        <taxon>Entomophthoromycotina</taxon>
        <taxon>Entomophthoromycetes</taxon>
        <taxon>Entomophthorales</taxon>
        <taxon>Ancylistaceae</taxon>
        <taxon>Conidiobolus</taxon>
    </lineage>
</organism>
<feature type="chain" id="PRO_5007294022" evidence="2">
    <location>
        <begin position="19"/>
        <end position="179"/>
    </location>
</feature>
<feature type="region of interest" description="Disordered" evidence="1">
    <location>
        <begin position="61"/>
        <end position="121"/>
    </location>
</feature>
<dbReference type="EMBL" id="KQ964835">
    <property type="protein sequence ID" value="KXN65663.1"/>
    <property type="molecule type" value="Genomic_DNA"/>
</dbReference>
<reference evidence="3 4" key="1">
    <citation type="journal article" date="2015" name="Genome Biol. Evol.">
        <title>Phylogenomic analyses indicate that early fungi evolved digesting cell walls of algal ancestors of land plants.</title>
        <authorList>
            <person name="Chang Y."/>
            <person name="Wang S."/>
            <person name="Sekimoto S."/>
            <person name="Aerts A.L."/>
            <person name="Choi C."/>
            <person name="Clum A."/>
            <person name="LaButti K.M."/>
            <person name="Lindquist E.A."/>
            <person name="Yee Ngan C."/>
            <person name="Ohm R.A."/>
            <person name="Salamov A.A."/>
            <person name="Grigoriev I.V."/>
            <person name="Spatafora J.W."/>
            <person name="Berbee M.L."/>
        </authorList>
    </citation>
    <scope>NUCLEOTIDE SEQUENCE [LARGE SCALE GENOMIC DNA]</scope>
    <source>
        <strain evidence="3 4">NRRL 28638</strain>
    </source>
</reference>
<evidence type="ECO:0000256" key="1">
    <source>
        <dbReference type="SAM" id="MobiDB-lite"/>
    </source>
</evidence>
<keyword evidence="4" id="KW-1185">Reference proteome</keyword>
<evidence type="ECO:0000313" key="3">
    <source>
        <dbReference type="EMBL" id="KXN65663.1"/>
    </source>
</evidence>
<evidence type="ECO:0000313" key="4">
    <source>
        <dbReference type="Proteomes" id="UP000070444"/>
    </source>
</evidence>
<dbReference type="AlphaFoldDB" id="A0A137NSB8"/>
<feature type="compositionally biased region" description="Low complexity" evidence="1">
    <location>
        <begin position="101"/>
        <end position="121"/>
    </location>
</feature>
<accession>A0A137NSB8</accession>
<name>A0A137NSB8_CONC2</name>
<keyword evidence="2" id="KW-0732">Signal</keyword>
<feature type="compositionally biased region" description="Polar residues" evidence="1">
    <location>
        <begin position="72"/>
        <end position="100"/>
    </location>
</feature>
<dbReference type="Proteomes" id="UP000070444">
    <property type="component" value="Unassembled WGS sequence"/>
</dbReference>
<proteinExistence type="predicted"/>
<sequence length="179" mass="17969">MKFSTQLTTLALASSVVAQQNNNGNIDINNFINSAVSALNNVLPTAQVQSIVTAVSNGIAQNQPTGVPRVPTTINNSQVTQSGNTVIATATDSASDNGSATPTDNSSPTPTDNSASTTDISDNISSSASILSSSISSFASAQSSSSSSSQSSGSQINAPAKYTYVVAGAAFALVGNYLI</sequence>
<gene>
    <name evidence="3" type="ORF">CONCODRAFT_87760</name>
</gene>
<protein>
    <submittedName>
        <fullName evidence="3">Uncharacterized protein</fullName>
    </submittedName>
</protein>
<evidence type="ECO:0000256" key="2">
    <source>
        <dbReference type="SAM" id="SignalP"/>
    </source>
</evidence>
<feature type="signal peptide" evidence="2">
    <location>
        <begin position="1"/>
        <end position="18"/>
    </location>
</feature>